<evidence type="ECO:0000313" key="3">
    <source>
        <dbReference type="EMBL" id="GIG90199.1"/>
    </source>
</evidence>
<keyword evidence="2" id="KW-0812">Transmembrane</keyword>
<accession>A0ABQ4E699</accession>
<feature type="transmembrane region" description="Helical" evidence="2">
    <location>
        <begin position="333"/>
        <end position="354"/>
    </location>
</feature>
<dbReference type="RefSeq" id="WP_239141282.1">
    <property type="nucleotide sequence ID" value="NZ_BONW01000025.1"/>
</dbReference>
<feature type="transmembrane region" description="Helical" evidence="2">
    <location>
        <begin position="187"/>
        <end position="205"/>
    </location>
</feature>
<dbReference type="Proteomes" id="UP000646749">
    <property type="component" value="Unassembled WGS sequence"/>
</dbReference>
<keyword evidence="2" id="KW-1133">Transmembrane helix</keyword>
<feature type="transmembrane region" description="Helical" evidence="2">
    <location>
        <begin position="274"/>
        <end position="295"/>
    </location>
</feature>
<keyword evidence="2" id="KW-0472">Membrane</keyword>
<reference evidence="3 4" key="1">
    <citation type="submission" date="2021-01" db="EMBL/GenBank/DDBJ databases">
        <title>Whole genome shotgun sequence of Plantactinospora endophytica NBRC 110450.</title>
        <authorList>
            <person name="Komaki H."/>
            <person name="Tamura T."/>
        </authorList>
    </citation>
    <scope>NUCLEOTIDE SEQUENCE [LARGE SCALE GENOMIC DNA]</scope>
    <source>
        <strain evidence="3 4">NBRC 110450</strain>
    </source>
</reference>
<evidence type="ECO:0000256" key="2">
    <source>
        <dbReference type="SAM" id="Phobius"/>
    </source>
</evidence>
<organism evidence="3 4">
    <name type="scientific">Plantactinospora endophytica</name>
    <dbReference type="NCBI Taxonomy" id="673535"/>
    <lineage>
        <taxon>Bacteria</taxon>
        <taxon>Bacillati</taxon>
        <taxon>Actinomycetota</taxon>
        <taxon>Actinomycetes</taxon>
        <taxon>Micromonosporales</taxon>
        <taxon>Micromonosporaceae</taxon>
        <taxon>Plantactinospora</taxon>
    </lineage>
</organism>
<evidence type="ECO:0000256" key="1">
    <source>
        <dbReference type="SAM" id="MobiDB-lite"/>
    </source>
</evidence>
<feature type="compositionally biased region" description="Polar residues" evidence="1">
    <location>
        <begin position="14"/>
        <end position="37"/>
    </location>
</feature>
<keyword evidence="4" id="KW-1185">Reference proteome</keyword>
<comment type="caution">
    <text evidence="3">The sequence shown here is derived from an EMBL/GenBank/DDBJ whole genome shotgun (WGS) entry which is preliminary data.</text>
</comment>
<protein>
    <recommendedName>
        <fullName evidence="5">DUF2157 domain-containing protein</fullName>
    </recommendedName>
</protein>
<feature type="transmembrane region" description="Helical" evidence="2">
    <location>
        <begin position="115"/>
        <end position="139"/>
    </location>
</feature>
<proteinExistence type="predicted"/>
<evidence type="ECO:0000313" key="4">
    <source>
        <dbReference type="Proteomes" id="UP000646749"/>
    </source>
</evidence>
<dbReference type="EMBL" id="BONW01000025">
    <property type="protein sequence ID" value="GIG90199.1"/>
    <property type="molecule type" value="Genomic_DNA"/>
</dbReference>
<feature type="transmembrane region" description="Helical" evidence="2">
    <location>
        <begin position="211"/>
        <end position="229"/>
    </location>
</feature>
<feature type="transmembrane region" description="Helical" evidence="2">
    <location>
        <begin position="241"/>
        <end position="258"/>
    </location>
</feature>
<evidence type="ECO:0008006" key="5">
    <source>
        <dbReference type="Google" id="ProtNLM"/>
    </source>
</evidence>
<feature type="transmembrane region" description="Helical" evidence="2">
    <location>
        <begin position="159"/>
        <end position="180"/>
    </location>
</feature>
<feature type="region of interest" description="Disordered" evidence="1">
    <location>
        <begin position="1"/>
        <end position="49"/>
    </location>
</feature>
<feature type="transmembrane region" description="Helical" evidence="2">
    <location>
        <begin position="302"/>
        <end position="321"/>
    </location>
</feature>
<sequence length="393" mass="41275">MTRHPDPVDGSDGTDANPTNPGTPTDANPMDLSTPTDANLADPGTPTEQGILLERRYRRLLHLYPAGYRAERSDELVGTYLELADPQRRWPSPADTADVLRGGLRQRLREQGASGLIAGLPIAAVTALGTLTALAVFLLHQVEFTPVPDGVVWPQVGRAQTLGVFVWIGWLLAGLATAVLPARWARWAVGVAVLLTLATPLASALTGLPRPPLFVLLPTLALGLTALALPDRPGWSGRTPPVLGVLAGAGVAVLFQLAESGGDWFTSYYSTQEVLVMASGLVLGLVLALGLVRALTGNGDALWAFLLLLTPVGLLGVRQLTEAYWWRTEFPQLAATAGALTLFGVGTLLAAVAVQGARHRATRRRLGAGPCPMCGHVSEVARSSGAASPDTVS</sequence>
<name>A0ABQ4E699_9ACTN</name>
<gene>
    <name evidence="3" type="ORF">Pen02_51350</name>
</gene>